<evidence type="ECO:0000259" key="10">
    <source>
        <dbReference type="PROSITE" id="PS51296"/>
    </source>
</evidence>
<evidence type="ECO:0000256" key="5">
    <source>
        <dbReference type="ARBA" id="ARBA00022723"/>
    </source>
</evidence>
<organism evidence="11 12">
    <name type="scientific">Pseudogymnoascus verrucosus</name>
    <dbReference type="NCBI Taxonomy" id="342668"/>
    <lineage>
        <taxon>Eukaryota</taxon>
        <taxon>Fungi</taxon>
        <taxon>Dikarya</taxon>
        <taxon>Ascomycota</taxon>
        <taxon>Pezizomycotina</taxon>
        <taxon>Leotiomycetes</taxon>
        <taxon>Thelebolales</taxon>
        <taxon>Thelebolaceae</taxon>
        <taxon>Pseudogymnoascus</taxon>
    </lineage>
</organism>
<dbReference type="GO" id="GO:0051537">
    <property type="term" value="F:2 iron, 2 sulfur cluster binding"/>
    <property type="evidence" value="ECO:0007669"/>
    <property type="project" value="UniProtKB-KW"/>
</dbReference>
<dbReference type="PANTHER" id="PTHR43557:SF2">
    <property type="entry name" value="RIESKE DOMAIN-CONTAINING PROTEIN-RELATED"/>
    <property type="match status" value="1"/>
</dbReference>
<dbReference type="Pfam" id="PF00355">
    <property type="entry name" value="Rieske"/>
    <property type="match status" value="1"/>
</dbReference>
<protein>
    <recommendedName>
        <fullName evidence="10">Rieske domain-containing protein</fullName>
    </recommendedName>
</protein>
<dbReference type="InterPro" id="IPR017941">
    <property type="entry name" value="Rieske_2Fe-2S"/>
</dbReference>
<dbReference type="InterPro" id="IPR028202">
    <property type="entry name" value="Reductase_C"/>
</dbReference>
<evidence type="ECO:0000256" key="4">
    <source>
        <dbReference type="ARBA" id="ARBA00022714"/>
    </source>
</evidence>
<name>A0A1B8G8T1_9PEZI</name>
<evidence type="ECO:0000256" key="8">
    <source>
        <dbReference type="ARBA" id="ARBA00023004"/>
    </source>
</evidence>
<evidence type="ECO:0000256" key="6">
    <source>
        <dbReference type="ARBA" id="ARBA00022827"/>
    </source>
</evidence>
<comment type="cofactor">
    <cofactor evidence="1">
        <name>FAD</name>
        <dbReference type="ChEBI" id="CHEBI:57692"/>
    </cofactor>
</comment>
<sequence>MISSKLLYNSSLRQIVRQAPRAFKNPIFAVTAQTRAMATEFKIKNLAALDLKPGEKRQVEVDGVEDGKVLLLNVGGKTTAVGARCTHYGAPLVKGVLTGDGRITCPWHGACFNATTGDIENAPALDNLPVFGLVEKDGGVYVTGAQDKIKGSRRKPNIKCSAVKPENIVVVGGGSGAIGTVEALREQGYKGSITLISNEGYLPIDRTKLSKALIADPVKIGLRDQPWFDEAGITTVTDEVTEVDFLTKKVHTRSSSVYPYTKLVLATGGTPRQLPLPGFKELGNIFVLRNIHNVKDILAAIGEKNKKIVVIGSSFIGMEVAKATSKDNTVSVVGMEKVPLERVMGEQVGSYLQKQLEAIGVKFHMNAGVDKALPSASDPSKVGAIQLKDGTKLDADLVILGVGVAPATEYLRGNKSVQLAKDGSLTVDGDFLVQGVDGVYAVGDIATYPYHGPGGNGAPVRIEHWNVAQNSGRAAAAHIVSPTVARKPFIPIFWSALGAQLRYCGNTVTGYDGSVVQGSLEEYKFAVFYTKGEEVVAVVTMGKDPVVSHASELMRRGMLPGKKELEGGLDILTIEVPAL</sequence>
<dbReference type="PRINTS" id="PR00411">
    <property type="entry name" value="PNDRDTASEI"/>
</dbReference>
<dbReference type="PRINTS" id="PR00368">
    <property type="entry name" value="FADPNR"/>
</dbReference>
<dbReference type="Pfam" id="PF14759">
    <property type="entry name" value="Reductase_C"/>
    <property type="match status" value="1"/>
</dbReference>
<evidence type="ECO:0000313" key="11">
    <source>
        <dbReference type="EMBL" id="OBT92243.2"/>
    </source>
</evidence>
<dbReference type="InterPro" id="IPR050446">
    <property type="entry name" value="FAD-oxidoreductase/Apoptosis"/>
</dbReference>
<dbReference type="SUPFAM" id="SSF55424">
    <property type="entry name" value="FAD/NAD-linked reductases, dimerisation (C-terminal) domain"/>
    <property type="match status" value="1"/>
</dbReference>
<dbReference type="GeneID" id="28843360"/>
<dbReference type="SUPFAM" id="SSF51905">
    <property type="entry name" value="FAD/NAD(P)-binding domain"/>
    <property type="match status" value="1"/>
</dbReference>
<dbReference type="RefSeq" id="XP_018125976.2">
    <property type="nucleotide sequence ID" value="XM_018279381.2"/>
</dbReference>
<dbReference type="InterPro" id="IPR036922">
    <property type="entry name" value="Rieske_2Fe-2S_sf"/>
</dbReference>
<keyword evidence="12" id="KW-1185">Reference proteome</keyword>
<dbReference type="PANTHER" id="PTHR43557">
    <property type="entry name" value="APOPTOSIS-INDUCING FACTOR 1"/>
    <property type="match status" value="1"/>
</dbReference>
<dbReference type="PROSITE" id="PS51296">
    <property type="entry name" value="RIESKE"/>
    <property type="match status" value="1"/>
</dbReference>
<evidence type="ECO:0000256" key="1">
    <source>
        <dbReference type="ARBA" id="ARBA00001974"/>
    </source>
</evidence>
<dbReference type="Gene3D" id="3.30.390.30">
    <property type="match status" value="1"/>
</dbReference>
<dbReference type="GO" id="GO:0046872">
    <property type="term" value="F:metal ion binding"/>
    <property type="evidence" value="ECO:0007669"/>
    <property type="project" value="UniProtKB-KW"/>
</dbReference>
<evidence type="ECO:0000256" key="3">
    <source>
        <dbReference type="ARBA" id="ARBA00022630"/>
    </source>
</evidence>
<keyword evidence="8" id="KW-0408">Iron</keyword>
<keyword evidence="7" id="KW-0560">Oxidoreductase</keyword>
<dbReference type="InterPro" id="IPR036188">
    <property type="entry name" value="FAD/NAD-bd_sf"/>
</dbReference>
<reference evidence="12" key="2">
    <citation type="journal article" date="2018" name="Nat. Commun.">
        <title>Extreme sensitivity to ultraviolet light in the fungal pathogen causing white-nose syndrome of bats.</title>
        <authorList>
            <person name="Palmer J.M."/>
            <person name="Drees K.P."/>
            <person name="Foster J.T."/>
            <person name="Lindner D.L."/>
        </authorList>
    </citation>
    <scope>NUCLEOTIDE SEQUENCE [LARGE SCALE GENOMIC DNA]</scope>
    <source>
        <strain evidence="12">UAMH 10579</strain>
    </source>
</reference>
<keyword evidence="4" id="KW-0001">2Fe-2S</keyword>
<keyword evidence="9" id="KW-0411">Iron-sulfur</keyword>
<evidence type="ECO:0000256" key="9">
    <source>
        <dbReference type="ARBA" id="ARBA00023014"/>
    </source>
</evidence>
<reference evidence="11 12" key="1">
    <citation type="submission" date="2016-03" db="EMBL/GenBank/DDBJ databases">
        <title>Comparative genomics of Pseudogymnoascus destructans, the fungus causing white-nose syndrome of bats.</title>
        <authorList>
            <person name="Palmer J.M."/>
            <person name="Drees K.P."/>
            <person name="Foster J.T."/>
            <person name="Lindner D.L."/>
        </authorList>
    </citation>
    <scope>NUCLEOTIDE SEQUENCE [LARGE SCALE GENOMIC DNA]</scope>
    <source>
        <strain evidence="11 12">UAMH 10579</strain>
    </source>
</reference>
<dbReference type="InterPro" id="IPR023753">
    <property type="entry name" value="FAD/NAD-binding_dom"/>
</dbReference>
<dbReference type="InterPro" id="IPR016156">
    <property type="entry name" value="FAD/NAD-linked_Rdtase_dimer_sf"/>
</dbReference>
<dbReference type="SUPFAM" id="SSF50022">
    <property type="entry name" value="ISP domain"/>
    <property type="match status" value="1"/>
</dbReference>
<dbReference type="Proteomes" id="UP000091956">
    <property type="component" value="Unassembled WGS sequence"/>
</dbReference>
<feature type="domain" description="Rieske" evidence="10">
    <location>
        <begin position="43"/>
        <end position="142"/>
    </location>
</feature>
<dbReference type="CDD" id="cd03478">
    <property type="entry name" value="Rieske_AIFL_N"/>
    <property type="match status" value="1"/>
</dbReference>
<dbReference type="AlphaFoldDB" id="A0A1B8G8T1"/>
<accession>A0A1B8G8T1</accession>
<proteinExistence type="inferred from homology"/>
<dbReference type="GO" id="GO:0016651">
    <property type="term" value="F:oxidoreductase activity, acting on NAD(P)H"/>
    <property type="evidence" value="ECO:0007669"/>
    <property type="project" value="TreeGrafter"/>
</dbReference>
<dbReference type="Pfam" id="PF07992">
    <property type="entry name" value="Pyr_redox_2"/>
    <property type="match status" value="1"/>
</dbReference>
<evidence type="ECO:0000313" key="12">
    <source>
        <dbReference type="Proteomes" id="UP000091956"/>
    </source>
</evidence>
<evidence type="ECO:0000256" key="7">
    <source>
        <dbReference type="ARBA" id="ARBA00023002"/>
    </source>
</evidence>
<dbReference type="STRING" id="342668.A0A1B8G8T1"/>
<keyword evidence="6" id="KW-0274">FAD</keyword>
<dbReference type="GO" id="GO:0005737">
    <property type="term" value="C:cytoplasm"/>
    <property type="evidence" value="ECO:0007669"/>
    <property type="project" value="TreeGrafter"/>
</dbReference>
<keyword evidence="5" id="KW-0479">Metal-binding</keyword>
<gene>
    <name evidence="11" type="ORF">VE01_09974</name>
</gene>
<dbReference type="Gene3D" id="2.102.10.10">
    <property type="entry name" value="Rieske [2Fe-2S] iron-sulphur domain"/>
    <property type="match status" value="1"/>
</dbReference>
<comment type="similarity">
    <text evidence="2">Belongs to the FAD-dependent oxidoreductase family.</text>
</comment>
<dbReference type="Gene3D" id="3.50.50.60">
    <property type="entry name" value="FAD/NAD(P)-binding domain"/>
    <property type="match status" value="2"/>
</dbReference>
<evidence type="ECO:0000256" key="2">
    <source>
        <dbReference type="ARBA" id="ARBA00006442"/>
    </source>
</evidence>
<dbReference type="EMBL" id="KV460271">
    <property type="protein sequence ID" value="OBT92243.2"/>
    <property type="molecule type" value="Genomic_DNA"/>
</dbReference>
<keyword evidence="3" id="KW-0285">Flavoprotein</keyword>